<evidence type="ECO:0000259" key="2">
    <source>
        <dbReference type="Pfam" id="PF05257"/>
    </source>
</evidence>
<dbReference type="InterPro" id="IPR007921">
    <property type="entry name" value="CHAP_dom"/>
</dbReference>
<feature type="domain" description="Peptidase C51" evidence="2">
    <location>
        <begin position="276"/>
        <end position="354"/>
    </location>
</feature>
<dbReference type="InterPro" id="IPR038765">
    <property type="entry name" value="Papain-like_cys_pep_sf"/>
</dbReference>
<sequence>MSLQTDLAEIDGIPVRGDFPPGLVSVVRMVKHALRASVMQFASGEPAAQPDLLEQLRKAKLLRNSDIDGVEAKTVILEKYGSRKSDFQAIENELDTKGKRVDGSVSETFSTADGTYREVMGKVRTLSDALSNAPGPSKDQDYIAPHVAGRLAAIALRTTGDVHDLIDDASTRIQEKANAIRAATQGAKPVMANAASTMGGRSPISMPSGGAAPASYTPSSGSSPYPTPWTANAASFSPATGVHPIDAAIRAAEGEFARGVRETSPNHVDAPYNIPGNLPWCAAFTNWAWERGGMDVNWTNPNLVSAVWSDARRWGWADNVRSARPGDMIVWGHQNHIGLVVAVNGNSVTVVEGNAGDAVQRNTYSLDRGFAGVIHPPASSAQVAV</sequence>
<accession>A0A5R8PDN0</accession>
<dbReference type="Gene3D" id="3.90.1720.10">
    <property type="entry name" value="endopeptidase domain like (from Nostoc punctiforme)"/>
    <property type="match status" value="1"/>
</dbReference>
<dbReference type="SUPFAM" id="SSF54001">
    <property type="entry name" value="Cysteine proteinases"/>
    <property type="match status" value="1"/>
</dbReference>
<feature type="compositionally biased region" description="Low complexity" evidence="1">
    <location>
        <begin position="207"/>
        <end position="224"/>
    </location>
</feature>
<reference evidence="3 4" key="1">
    <citation type="submission" date="2019-05" db="EMBL/GenBank/DDBJ databases">
        <title>Genomes sequences of two Nocardia cyriacigeorgica environmental isolates, type strains Nocardia asteroides ATCC 19247 and Nocardia cyriacigeorgica DSM 44484.</title>
        <authorList>
            <person name="Vautrin F."/>
            <person name="Bergeron E."/>
            <person name="Dubost A."/>
            <person name="Abrouk D."/>
            <person name="Rodriguez Nava V."/>
            <person name="Pujic P."/>
        </authorList>
    </citation>
    <scope>NUCLEOTIDE SEQUENCE [LARGE SCALE GENOMIC DNA]</scope>
    <source>
        <strain evidence="3 4">EML 1456</strain>
    </source>
</reference>
<proteinExistence type="predicted"/>
<evidence type="ECO:0000313" key="3">
    <source>
        <dbReference type="EMBL" id="TLG09497.1"/>
    </source>
</evidence>
<evidence type="ECO:0000313" key="4">
    <source>
        <dbReference type="Proteomes" id="UP000308349"/>
    </source>
</evidence>
<feature type="region of interest" description="Disordered" evidence="1">
    <location>
        <begin position="195"/>
        <end position="224"/>
    </location>
</feature>
<protein>
    <submittedName>
        <fullName evidence="3">CHAP domain-containing protein</fullName>
    </submittedName>
</protein>
<dbReference type="Pfam" id="PF05257">
    <property type="entry name" value="CHAP"/>
    <property type="match status" value="1"/>
</dbReference>
<evidence type="ECO:0000256" key="1">
    <source>
        <dbReference type="SAM" id="MobiDB-lite"/>
    </source>
</evidence>
<name>A0A5R8PDN0_9NOCA</name>
<comment type="caution">
    <text evidence="3">The sequence shown here is derived from an EMBL/GenBank/DDBJ whole genome shotgun (WGS) entry which is preliminary data.</text>
</comment>
<dbReference type="Proteomes" id="UP000308349">
    <property type="component" value="Unassembled WGS sequence"/>
</dbReference>
<organism evidence="3 4">
    <name type="scientific">Nocardia cyriacigeorgica</name>
    <dbReference type="NCBI Taxonomy" id="135487"/>
    <lineage>
        <taxon>Bacteria</taxon>
        <taxon>Bacillati</taxon>
        <taxon>Actinomycetota</taxon>
        <taxon>Actinomycetes</taxon>
        <taxon>Mycobacteriales</taxon>
        <taxon>Nocardiaceae</taxon>
        <taxon>Nocardia</taxon>
    </lineage>
</organism>
<dbReference type="EMBL" id="VBUU01000014">
    <property type="protein sequence ID" value="TLG09497.1"/>
    <property type="molecule type" value="Genomic_DNA"/>
</dbReference>
<dbReference type="OrthoDB" id="9815928at2"/>
<dbReference type="RefSeq" id="WP_138456770.1">
    <property type="nucleotide sequence ID" value="NZ_VBUU01000014.1"/>
</dbReference>
<gene>
    <name evidence="3" type="ORF">FEK35_15365</name>
</gene>
<dbReference type="AlphaFoldDB" id="A0A5R8PDN0"/>